<evidence type="ECO:0000256" key="2">
    <source>
        <dbReference type="SAM" id="Phobius"/>
    </source>
</evidence>
<accession>A0ABR2HVB4</accession>
<feature type="compositionally biased region" description="Low complexity" evidence="1">
    <location>
        <begin position="508"/>
        <end position="608"/>
    </location>
</feature>
<sequence length="921" mass="108962">MKELRKKSNYLESLHNYLYIKKEKIFYDLEIQLTNLLNQIVLTGRNSFILLFINQYFIKNDNFFTKIQKDDFNQFQEIISFLIPEKTSYNAFARQNISSYQIIRCQDLIRNTLSSLKIFSFGIHHYFLPKKQPLFNSEYFGTVIYPSLFGYFSFTEMIEGAYQLLMMTMIYASYEKDRKTNNTDHLLNGSLNDVEGIMFSTFFNGFPHFIHSFCKLFLYLVNKFNTSFHNGSVHEFICESLEYSSQYLTPYHIKIIKYVNKYRNFDFFMNFFMIRVLQNNLALYLESNYEMKCDCVRSKKDIMDAFQCFTTKLNPEFRTKFYSIYIQKIIGRKSFSFTYQSIEKKLHRYKFFLFISGFGERMILSIMKSSNCFNASLFEENLIQNNSLKPYLIEFTTQYHSSLQNLNLMKEIDRNIQGVTKTIKLIQNKQISISQSRERSRVQKIIVDDGDRPDNGEEHDDANDCYEEFGTYDSFMSKYNLKNDKSGFILADIKSTMQNQTDSKGKNTNHNYDDNSSNYNDNNNNDNNNNDNNNNDNNNNDNNNNDNNNNDNNNNDNTNYDDNNSNYNDNNSNTNYNDNNSNYNDNNSNTNYNDNNSNTNYNDNNSNTNYNDNDEVCCADESMLREFGERKNGDLMKFLCELSDSNLNQRNISLFQRTFINDYEERAEMIEKFISVRINQSKLNLIYFTFKQRQEIFLSHISSIITSSFTFSNNDRRNNCGYSKQYINHFQYFINNSESSLLNPYFQLMSYKEVHFSKKFGNLLHEKQLLQKFKIYFQDEISNADRYINEFNFQGIRNDIINSLVLTLKNVYQVPLNDQLLVISKVTQKISQITRSLKNNIINAEEKIFLYAYLKSGSAAVLPAFLIYSFLFHHNQLFSNIMNEFDKNIKKSIDLMENAIVNLFLEIRNDLQLLIIDFISC</sequence>
<keyword evidence="2" id="KW-0472">Membrane</keyword>
<feature type="transmembrane region" description="Helical" evidence="2">
    <location>
        <begin position="848"/>
        <end position="872"/>
    </location>
</feature>
<evidence type="ECO:0000256" key="1">
    <source>
        <dbReference type="SAM" id="MobiDB-lite"/>
    </source>
</evidence>
<feature type="region of interest" description="Disordered" evidence="1">
    <location>
        <begin position="497"/>
        <end position="608"/>
    </location>
</feature>
<keyword evidence="4" id="KW-1185">Reference proteome</keyword>
<dbReference type="EMBL" id="JAPFFF010000023">
    <property type="protein sequence ID" value="KAK8852715.1"/>
    <property type="molecule type" value="Genomic_DNA"/>
</dbReference>
<reference evidence="3 4" key="1">
    <citation type="submission" date="2024-04" db="EMBL/GenBank/DDBJ databases">
        <title>Tritrichomonas musculus Genome.</title>
        <authorList>
            <person name="Alves-Ferreira E."/>
            <person name="Grigg M."/>
            <person name="Lorenzi H."/>
            <person name="Galac M."/>
        </authorList>
    </citation>
    <scope>NUCLEOTIDE SEQUENCE [LARGE SCALE GENOMIC DNA]</scope>
    <source>
        <strain evidence="3 4">EAF2021</strain>
    </source>
</reference>
<gene>
    <name evidence="3" type="ORF">M9Y10_017704</name>
</gene>
<dbReference type="Proteomes" id="UP001470230">
    <property type="component" value="Unassembled WGS sequence"/>
</dbReference>
<organism evidence="3 4">
    <name type="scientific">Tritrichomonas musculus</name>
    <dbReference type="NCBI Taxonomy" id="1915356"/>
    <lineage>
        <taxon>Eukaryota</taxon>
        <taxon>Metamonada</taxon>
        <taxon>Parabasalia</taxon>
        <taxon>Tritrichomonadida</taxon>
        <taxon>Tritrichomonadidae</taxon>
        <taxon>Tritrichomonas</taxon>
    </lineage>
</organism>
<comment type="caution">
    <text evidence="3">The sequence shown here is derived from an EMBL/GenBank/DDBJ whole genome shotgun (WGS) entry which is preliminary data.</text>
</comment>
<keyword evidence="2" id="KW-1133">Transmembrane helix</keyword>
<protein>
    <submittedName>
        <fullName evidence="3">Uncharacterized protein</fullName>
    </submittedName>
</protein>
<evidence type="ECO:0000313" key="3">
    <source>
        <dbReference type="EMBL" id="KAK8852715.1"/>
    </source>
</evidence>
<name>A0ABR2HVB4_9EUKA</name>
<proteinExistence type="predicted"/>
<evidence type="ECO:0000313" key="4">
    <source>
        <dbReference type="Proteomes" id="UP001470230"/>
    </source>
</evidence>
<keyword evidence="2" id="KW-0812">Transmembrane</keyword>